<proteinExistence type="predicted"/>
<feature type="transmembrane region" description="Helical" evidence="1">
    <location>
        <begin position="58"/>
        <end position="77"/>
    </location>
</feature>
<keyword evidence="3" id="KW-1185">Reference proteome</keyword>
<reference evidence="2 3" key="1">
    <citation type="submission" date="2018-06" db="EMBL/GenBank/DDBJ databases">
        <title>Genomic Encyclopedia of Type Strains, Phase IV (KMG-IV): sequencing the most valuable type-strain genomes for metagenomic binning, comparative biology and taxonomic classification.</title>
        <authorList>
            <person name="Goeker M."/>
        </authorList>
    </citation>
    <scope>NUCLEOTIDE SEQUENCE [LARGE SCALE GENOMIC DNA]</scope>
    <source>
        <strain evidence="2 3">DSM 25532</strain>
    </source>
</reference>
<keyword evidence="1" id="KW-1133">Transmembrane helix</keyword>
<evidence type="ECO:0000313" key="3">
    <source>
        <dbReference type="Proteomes" id="UP000253426"/>
    </source>
</evidence>
<sequence>MKLSGKRIGHLVFAAIYLGAAGFFAYAFYDRFWKWRDELSQVSTSFTTPDGANVSSSGMIWILPAGIFAILGFLRIARYWRVSR</sequence>
<dbReference type="EMBL" id="QNRR01000013">
    <property type="protein sequence ID" value="RBP37640.1"/>
    <property type="molecule type" value="Genomic_DNA"/>
</dbReference>
<evidence type="ECO:0000313" key="2">
    <source>
        <dbReference type="EMBL" id="RBP37640.1"/>
    </source>
</evidence>
<evidence type="ECO:0000256" key="1">
    <source>
        <dbReference type="SAM" id="Phobius"/>
    </source>
</evidence>
<feature type="transmembrane region" description="Helical" evidence="1">
    <location>
        <begin position="12"/>
        <end position="29"/>
    </location>
</feature>
<protein>
    <submittedName>
        <fullName evidence="2">Uncharacterized protein</fullName>
    </submittedName>
</protein>
<dbReference type="Proteomes" id="UP000253426">
    <property type="component" value="Unassembled WGS sequence"/>
</dbReference>
<dbReference type="AlphaFoldDB" id="A0A366H699"/>
<gene>
    <name evidence="2" type="ORF">DES53_11322</name>
</gene>
<name>A0A366H699_9BACT</name>
<organism evidence="2 3">
    <name type="scientific">Roseimicrobium gellanilyticum</name>
    <dbReference type="NCBI Taxonomy" id="748857"/>
    <lineage>
        <taxon>Bacteria</taxon>
        <taxon>Pseudomonadati</taxon>
        <taxon>Verrucomicrobiota</taxon>
        <taxon>Verrucomicrobiia</taxon>
        <taxon>Verrucomicrobiales</taxon>
        <taxon>Verrucomicrobiaceae</taxon>
        <taxon>Roseimicrobium</taxon>
    </lineage>
</organism>
<accession>A0A366H699</accession>
<keyword evidence="1" id="KW-0472">Membrane</keyword>
<dbReference type="RefSeq" id="WP_113961344.1">
    <property type="nucleotide sequence ID" value="NZ_QNRR01000013.1"/>
</dbReference>
<keyword evidence="1" id="KW-0812">Transmembrane</keyword>
<comment type="caution">
    <text evidence="2">The sequence shown here is derived from an EMBL/GenBank/DDBJ whole genome shotgun (WGS) entry which is preliminary data.</text>
</comment>
<dbReference type="OrthoDB" id="7872096at2"/>